<proteinExistence type="predicted"/>
<reference evidence="2" key="2">
    <citation type="submission" date="2023-04" db="EMBL/GenBank/DDBJ databases">
        <title>'Rhodoalgimonas zhirmunskyi' gen. nov., isolated from a red alga.</title>
        <authorList>
            <person name="Nedashkovskaya O.I."/>
            <person name="Otstavnykh N.Y."/>
            <person name="Bystritskaya E.P."/>
            <person name="Balabanova L.A."/>
            <person name="Isaeva M.P."/>
        </authorList>
    </citation>
    <scope>NUCLEOTIDE SEQUENCE</scope>
    <source>
        <strain evidence="2">10Alg 79</strain>
    </source>
</reference>
<sequence>MGESVDKLGRRVDGLKDLMAQKLGSVGKRGDLAARAKRAGRMLPRAARRDAQTIAEAQAMAAHPKLRRRLDPKALRRAEARLRHTLGAIDPQDRRRGYWLGIATGLVFNFMILGAVILGVLAWRGYL</sequence>
<name>A0AAJ1UF22_9RHOB</name>
<comment type="caution">
    <text evidence="2">The sequence shown here is derived from an EMBL/GenBank/DDBJ whole genome shotgun (WGS) entry which is preliminary data.</text>
</comment>
<keyword evidence="3" id="KW-1185">Reference proteome</keyword>
<evidence type="ECO:0000256" key="1">
    <source>
        <dbReference type="SAM" id="Phobius"/>
    </source>
</evidence>
<evidence type="ECO:0000313" key="3">
    <source>
        <dbReference type="Proteomes" id="UP001227162"/>
    </source>
</evidence>
<keyword evidence="1" id="KW-0472">Membrane</keyword>
<evidence type="ECO:0000313" key="2">
    <source>
        <dbReference type="EMBL" id="MDQ2094757.1"/>
    </source>
</evidence>
<keyword evidence="1" id="KW-1133">Transmembrane helix</keyword>
<reference evidence="2" key="1">
    <citation type="submission" date="2022-07" db="EMBL/GenBank/DDBJ databases">
        <authorList>
            <person name="Otstavnykh N."/>
            <person name="Isaeva M."/>
            <person name="Bystritskaya E."/>
        </authorList>
    </citation>
    <scope>NUCLEOTIDE SEQUENCE</scope>
    <source>
        <strain evidence="2">10Alg 79</strain>
    </source>
</reference>
<accession>A0AAJ1UF22</accession>
<dbReference type="AlphaFoldDB" id="A0AAJ1UF22"/>
<organism evidence="2 3">
    <name type="scientific">Rhodalgimonas zhirmunskyi</name>
    <dbReference type="NCBI Taxonomy" id="2964767"/>
    <lineage>
        <taxon>Bacteria</taxon>
        <taxon>Pseudomonadati</taxon>
        <taxon>Pseudomonadota</taxon>
        <taxon>Alphaproteobacteria</taxon>
        <taxon>Rhodobacterales</taxon>
        <taxon>Roseobacteraceae</taxon>
        <taxon>Rhodalgimonas</taxon>
    </lineage>
</organism>
<gene>
    <name evidence="2" type="ORF">NOI20_11600</name>
</gene>
<dbReference type="Proteomes" id="UP001227162">
    <property type="component" value="Unassembled WGS sequence"/>
</dbReference>
<dbReference type="RefSeq" id="WP_317626370.1">
    <property type="nucleotide sequence ID" value="NZ_JANFFA010000003.1"/>
</dbReference>
<feature type="transmembrane region" description="Helical" evidence="1">
    <location>
        <begin position="98"/>
        <end position="123"/>
    </location>
</feature>
<keyword evidence="1" id="KW-0812">Transmembrane</keyword>
<protein>
    <submittedName>
        <fullName evidence="2">Uncharacterized protein</fullName>
    </submittedName>
</protein>
<dbReference type="EMBL" id="JANFFA010000003">
    <property type="protein sequence ID" value="MDQ2094757.1"/>
    <property type="molecule type" value="Genomic_DNA"/>
</dbReference>